<dbReference type="AlphaFoldDB" id="A0A344TE82"/>
<accession>A0A344TE82</accession>
<evidence type="ECO:0000313" key="1">
    <source>
        <dbReference type="EMBL" id="AXE16953.1"/>
    </source>
</evidence>
<protein>
    <submittedName>
        <fullName evidence="1">Uncharacterized protein</fullName>
    </submittedName>
</protein>
<evidence type="ECO:0000313" key="2">
    <source>
        <dbReference type="Proteomes" id="UP000251993"/>
    </source>
</evidence>
<dbReference type="KEGG" id="run:DR864_04005"/>
<dbReference type="OrthoDB" id="965061at2"/>
<keyword evidence="2" id="KW-1185">Reference proteome</keyword>
<name>A0A344TE82_9BACT</name>
<proteinExistence type="predicted"/>
<organism evidence="1 2">
    <name type="scientific">Runella rosea</name>
    <dbReference type="NCBI Taxonomy" id="2259595"/>
    <lineage>
        <taxon>Bacteria</taxon>
        <taxon>Pseudomonadati</taxon>
        <taxon>Bacteroidota</taxon>
        <taxon>Cytophagia</taxon>
        <taxon>Cytophagales</taxon>
        <taxon>Spirosomataceae</taxon>
        <taxon>Runella</taxon>
    </lineage>
</organism>
<sequence length="92" mass="10402">MDSSEKLKDALIRVGDKKHIELLTTQAKNLTKDDITDLLNNKLDDKLTLGTIRSLRKLSKQRIIEGKSAFPYESMEDVQHNEADDNMGGGTW</sequence>
<reference evidence="1 2" key="1">
    <citation type="submission" date="2018-07" db="EMBL/GenBank/DDBJ databases">
        <title>Genome sequencing of Runella.</title>
        <authorList>
            <person name="Baek M.-G."/>
            <person name="Yi H."/>
        </authorList>
    </citation>
    <scope>NUCLEOTIDE SEQUENCE [LARGE SCALE GENOMIC DNA]</scope>
    <source>
        <strain evidence="1 2">HYN0085</strain>
    </source>
</reference>
<gene>
    <name evidence="1" type="ORF">DR864_04005</name>
</gene>
<dbReference type="Proteomes" id="UP000251993">
    <property type="component" value="Chromosome"/>
</dbReference>
<dbReference type="RefSeq" id="WP_114065740.1">
    <property type="nucleotide sequence ID" value="NZ_CP030850.1"/>
</dbReference>
<dbReference type="EMBL" id="CP030850">
    <property type="protein sequence ID" value="AXE16953.1"/>
    <property type="molecule type" value="Genomic_DNA"/>
</dbReference>